<evidence type="ECO:0000313" key="2">
    <source>
        <dbReference type="Proteomes" id="UP001164705"/>
    </source>
</evidence>
<keyword evidence="2" id="KW-1185">Reference proteome</keyword>
<gene>
    <name evidence="1" type="ORF">N7U66_18875</name>
</gene>
<reference evidence="1" key="1">
    <citation type="submission" date="2022-11" db="EMBL/GenBank/DDBJ databases">
        <title>Lacinutrix neustonica HL-RS19T sp. nov., isolated from the surface microlayer sample of brackish Lake Shihwa.</title>
        <authorList>
            <person name="Choi J.Y."/>
            <person name="Hwang C.Y."/>
        </authorList>
    </citation>
    <scope>NUCLEOTIDE SEQUENCE</scope>
    <source>
        <strain evidence="1">HL-RS19</strain>
    </source>
</reference>
<dbReference type="KEGG" id="lnu:N7U66_18875"/>
<dbReference type="AlphaFoldDB" id="A0A9E8SDA7"/>
<organism evidence="1 2">
    <name type="scientific">Lacinutrix neustonica</name>
    <dbReference type="NCBI Taxonomy" id="2980107"/>
    <lineage>
        <taxon>Bacteria</taxon>
        <taxon>Pseudomonadati</taxon>
        <taxon>Bacteroidota</taxon>
        <taxon>Flavobacteriia</taxon>
        <taxon>Flavobacteriales</taxon>
        <taxon>Flavobacteriaceae</taxon>
        <taxon>Lacinutrix</taxon>
    </lineage>
</organism>
<dbReference type="RefSeq" id="WP_267676494.1">
    <property type="nucleotide sequence ID" value="NZ_CP113088.1"/>
</dbReference>
<dbReference type="Proteomes" id="UP001164705">
    <property type="component" value="Chromosome"/>
</dbReference>
<name>A0A9E8SDA7_9FLAO</name>
<protein>
    <submittedName>
        <fullName evidence="1">Uncharacterized protein</fullName>
    </submittedName>
</protein>
<evidence type="ECO:0000313" key="1">
    <source>
        <dbReference type="EMBL" id="WAC01896.1"/>
    </source>
</evidence>
<proteinExistence type="predicted"/>
<sequence>MKKSIATIFVLLFTLFIHSQSKRIESKLMDCYYQSFSDDGVELKHLISNYENLLINEGFLEDNSGNSYLRFLQNFANQKYSVNPSKLFSVEEQKIIKIDENEFPECRKIILADSTTLYNFKSKGISDAVINNAKPYNTVKDMLKVWSVDDFEIDYYKRQAFLVFLLIDTESGLKKINIEDLDIENALKMYLDSKNTFYLGEVEKTKEELKKIVRNHIQNNKYKYAISFKADRKSLYLEYIIYQNIILQEIHSLRQEYALEKYNTEYENLLEKQREEVNKTYPENFLTLD</sequence>
<accession>A0A9E8SDA7</accession>
<dbReference type="EMBL" id="CP113088">
    <property type="protein sequence ID" value="WAC01896.1"/>
    <property type="molecule type" value="Genomic_DNA"/>
</dbReference>